<comment type="caution">
    <text evidence="3">The sequence shown here is derived from an EMBL/GenBank/DDBJ whole genome shotgun (WGS) entry which is preliminary data.</text>
</comment>
<reference evidence="3 4" key="1">
    <citation type="submission" date="2021-12" db="EMBL/GenBank/DDBJ databases">
        <title>Genome sequencing of bacteria with rrn-lacking chromosome and rrn-plasmid.</title>
        <authorList>
            <person name="Anda M."/>
            <person name="Iwasaki W."/>
        </authorList>
    </citation>
    <scope>NUCLEOTIDE SEQUENCE [LARGE SCALE GENOMIC DNA]</scope>
    <source>
        <strain evidence="3 4">NBRC 15940</strain>
    </source>
</reference>
<evidence type="ECO:0000313" key="3">
    <source>
        <dbReference type="EMBL" id="GJM63116.1"/>
    </source>
</evidence>
<dbReference type="Proteomes" id="UP001310022">
    <property type="component" value="Unassembled WGS sequence"/>
</dbReference>
<feature type="signal peptide" evidence="1">
    <location>
        <begin position="1"/>
        <end position="19"/>
    </location>
</feature>
<dbReference type="InterPro" id="IPR005151">
    <property type="entry name" value="Tail-specific_protease"/>
</dbReference>
<dbReference type="InterPro" id="IPR002044">
    <property type="entry name" value="CBM20"/>
</dbReference>
<dbReference type="InterPro" id="IPR013784">
    <property type="entry name" value="Carb-bd-like_fold"/>
</dbReference>
<sequence>MKRVGLIFCCCWMANLLLGQQSVTFVLEDYPLFSGRSVGIRGSEAPLSWYKSLPMKVKGDQLVAMLSFPDSLQSLEYKFVLFDKADEEVSWESIGNRYLALNNSGQRITHAWNKPNKVAQDELPIISATQLNQDYALLSKMILEVHPGTYRYNSKEEIKQALSGFYRFCQTNQSLPEVFLAISKLLATLKCDHTYVSFYNQKGLVNGMISSAKDRLPFTFALIQGKMYVKAIATDLKGLQAGDEIVAIDGIEVSVILKDLKKYVRADGNNEASRLKRLEVEGYLFRKSSFDIFFPLAFPAEDASRLLTLRSAKNAKISQLEVPLMTAEERNEKLIQRYPDFPQTRDDLWSFEQLSPKTAYLQLGSFVTFGPMGLQLDYQAFYENVFAQMASNGTENLILDLRENSGGLDAPRELLAQYLVHQKETWDFYEFRSRYLQFPEALKPFVGSWGDPWYFDLNSQNPVQKGAYYVFPAGSEEETISPRKNAFRGNLFVLIGSRNMSGAFYADLFLKEKQLGLLVGGQSGGNLQGLNGGQILFMNLPGSGIEVDFPVAGSFAKSPQPDAGVMPDVVVEVSPEGISEGRDEVLEHVIKMIGK</sequence>
<dbReference type="SMART" id="SM01065">
    <property type="entry name" value="CBM_2"/>
    <property type="match status" value="1"/>
</dbReference>
<dbReference type="InterPro" id="IPR013783">
    <property type="entry name" value="Ig-like_fold"/>
</dbReference>
<dbReference type="PANTHER" id="PTHR32060">
    <property type="entry name" value="TAIL-SPECIFIC PROTEASE"/>
    <property type="match status" value="1"/>
</dbReference>
<dbReference type="SUPFAM" id="SSF52096">
    <property type="entry name" value="ClpP/crotonase"/>
    <property type="match status" value="1"/>
</dbReference>
<dbReference type="Gene3D" id="2.60.40.10">
    <property type="entry name" value="Immunoglobulins"/>
    <property type="match status" value="1"/>
</dbReference>
<protein>
    <recommendedName>
        <fullName evidence="2">CBM20 domain-containing protein</fullName>
    </recommendedName>
</protein>
<evidence type="ECO:0000256" key="1">
    <source>
        <dbReference type="SAM" id="SignalP"/>
    </source>
</evidence>
<dbReference type="AlphaFoldDB" id="A0AAN5AN88"/>
<keyword evidence="4" id="KW-1185">Reference proteome</keyword>
<dbReference type="InterPro" id="IPR036034">
    <property type="entry name" value="PDZ_sf"/>
</dbReference>
<organism evidence="3 4">
    <name type="scientific">Persicobacter diffluens</name>
    <dbReference type="NCBI Taxonomy" id="981"/>
    <lineage>
        <taxon>Bacteria</taxon>
        <taxon>Pseudomonadati</taxon>
        <taxon>Bacteroidota</taxon>
        <taxon>Cytophagia</taxon>
        <taxon>Cytophagales</taxon>
        <taxon>Persicobacteraceae</taxon>
        <taxon>Persicobacter</taxon>
    </lineage>
</organism>
<evidence type="ECO:0000259" key="2">
    <source>
        <dbReference type="PROSITE" id="PS51166"/>
    </source>
</evidence>
<dbReference type="Gene3D" id="2.30.42.10">
    <property type="match status" value="1"/>
</dbReference>
<gene>
    <name evidence="3" type="ORF">PEDI_36680</name>
</gene>
<feature type="domain" description="CBM20" evidence="2">
    <location>
        <begin position="15"/>
        <end position="114"/>
    </location>
</feature>
<dbReference type="GO" id="GO:0006508">
    <property type="term" value="P:proteolysis"/>
    <property type="evidence" value="ECO:0007669"/>
    <property type="project" value="InterPro"/>
</dbReference>
<name>A0AAN5AN88_9BACT</name>
<dbReference type="PROSITE" id="PS51166">
    <property type="entry name" value="CBM20"/>
    <property type="match status" value="1"/>
</dbReference>
<proteinExistence type="predicted"/>
<dbReference type="GO" id="GO:0007165">
    <property type="term" value="P:signal transduction"/>
    <property type="evidence" value="ECO:0007669"/>
    <property type="project" value="TreeGrafter"/>
</dbReference>
<dbReference type="SUPFAM" id="SSF49452">
    <property type="entry name" value="Starch-binding domain-like"/>
    <property type="match status" value="1"/>
</dbReference>
<dbReference type="Pfam" id="PF03572">
    <property type="entry name" value="Peptidase_S41"/>
    <property type="match status" value="1"/>
</dbReference>
<accession>A0AAN5AN88</accession>
<feature type="chain" id="PRO_5042952834" description="CBM20 domain-containing protein" evidence="1">
    <location>
        <begin position="20"/>
        <end position="595"/>
    </location>
</feature>
<dbReference type="RefSeq" id="WP_338238322.1">
    <property type="nucleotide sequence ID" value="NZ_BQKE01000002.1"/>
</dbReference>
<dbReference type="GO" id="GO:0008236">
    <property type="term" value="F:serine-type peptidase activity"/>
    <property type="evidence" value="ECO:0007669"/>
    <property type="project" value="InterPro"/>
</dbReference>
<dbReference type="GO" id="GO:0030288">
    <property type="term" value="C:outer membrane-bounded periplasmic space"/>
    <property type="evidence" value="ECO:0007669"/>
    <property type="project" value="TreeGrafter"/>
</dbReference>
<dbReference type="InterPro" id="IPR029045">
    <property type="entry name" value="ClpP/crotonase-like_dom_sf"/>
</dbReference>
<dbReference type="GO" id="GO:2001070">
    <property type="term" value="F:starch binding"/>
    <property type="evidence" value="ECO:0007669"/>
    <property type="project" value="InterPro"/>
</dbReference>
<dbReference type="EMBL" id="BQKE01000002">
    <property type="protein sequence ID" value="GJM63116.1"/>
    <property type="molecule type" value="Genomic_DNA"/>
</dbReference>
<dbReference type="PANTHER" id="PTHR32060:SF30">
    <property type="entry name" value="CARBOXY-TERMINAL PROCESSING PROTEASE CTPA"/>
    <property type="match status" value="1"/>
</dbReference>
<dbReference type="Gene3D" id="3.90.226.10">
    <property type="entry name" value="2-enoyl-CoA Hydratase, Chain A, domain 1"/>
    <property type="match status" value="1"/>
</dbReference>
<dbReference type="GO" id="GO:0004175">
    <property type="term" value="F:endopeptidase activity"/>
    <property type="evidence" value="ECO:0007669"/>
    <property type="project" value="TreeGrafter"/>
</dbReference>
<keyword evidence="1" id="KW-0732">Signal</keyword>
<evidence type="ECO:0000313" key="4">
    <source>
        <dbReference type="Proteomes" id="UP001310022"/>
    </source>
</evidence>